<accession>A0A0K0DXT9</accession>
<dbReference type="GO" id="GO:0016973">
    <property type="term" value="P:poly(A)+ mRNA export from nucleus"/>
    <property type="evidence" value="ECO:0007669"/>
    <property type="project" value="TreeGrafter"/>
</dbReference>
<dbReference type="WBParaSite" id="SSTP_0000205400.1">
    <property type="protein sequence ID" value="SSTP_0000205400.1"/>
    <property type="gene ID" value="SSTP_0000205400"/>
</dbReference>
<dbReference type="GO" id="GO:0005634">
    <property type="term" value="C:nucleus"/>
    <property type="evidence" value="ECO:0007669"/>
    <property type="project" value="UniProtKB-SubCell"/>
</dbReference>
<evidence type="ECO:0000256" key="3">
    <source>
        <dbReference type="ARBA" id="ARBA00022448"/>
    </source>
</evidence>
<dbReference type="InterPro" id="IPR032675">
    <property type="entry name" value="LRR_dom_sf"/>
</dbReference>
<dbReference type="InterPro" id="IPR005637">
    <property type="entry name" value="TAP_C_dom"/>
</dbReference>
<dbReference type="Gene3D" id="1.10.8.10">
    <property type="entry name" value="DNA helicase RuvA subunit, C-terminal domain"/>
    <property type="match status" value="1"/>
</dbReference>
<evidence type="ECO:0000256" key="1">
    <source>
        <dbReference type="ARBA" id="ARBA00004123"/>
    </source>
</evidence>
<evidence type="ECO:0000259" key="9">
    <source>
        <dbReference type="PROSITE" id="PS51281"/>
    </source>
</evidence>
<dbReference type="STRING" id="6248.A0A0K0DXT9"/>
<dbReference type="Pfam" id="PF22602">
    <property type="entry name" value="NXF_NTF2"/>
    <property type="match status" value="1"/>
</dbReference>
<keyword evidence="5" id="KW-0677">Repeat</keyword>
<keyword evidence="7" id="KW-0539">Nucleus</keyword>
<dbReference type="SMART" id="SM00804">
    <property type="entry name" value="TAP_C"/>
    <property type="match status" value="1"/>
</dbReference>
<keyword evidence="4" id="KW-0433">Leucine-rich repeat</keyword>
<dbReference type="PROSITE" id="PS51281">
    <property type="entry name" value="TAP_C"/>
    <property type="match status" value="1"/>
</dbReference>
<evidence type="ECO:0000256" key="5">
    <source>
        <dbReference type="ARBA" id="ARBA00022737"/>
    </source>
</evidence>
<dbReference type="PANTHER" id="PTHR10662">
    <property type="entry name" value="NUCLEAR RNA EXPORT FACTOR"/>
    <property type="match status" value="1"/>
</dbReference>
<dbReference type="Pfam" id="PF03943">
    <property type="entry name" value="TAP_C"/>
    <property type="match status" value="1"/>
</dbReference>
<dbReference type="SUPFAM" id="SSF52058">
    <property type="entry name" value="L domain-like"/>
    <property type="match status" value="1"/>
</dbReference>
<organism evidence="11">
    <name type="scientific">Strongyloides stercoralis</name>
    <name type="common">Threadworm</name>
    <dbReference type="NCBI Taxonomy" id="6248"/>
    <lineage>
        <taxon>Eukaryota</taxon>
        <taxon>Metazoa</taxon>
        <taxon>Ecdysozoa</taxon>
        <taxon>Nematoda</taxon>
        <taxon>Chromadorea</taxon>
        <taxon>Rhabditida</taxon>
        <taxon>Tylenchina</taxon>
        <taxon>Panagrolaimomorpha</taxon>
        <taxon>Strongyloidoidea</taxon>
        <taxon>Strongyloididae</taxon>
        <taxon>Strongyloides</taxon>
    </lineage>
</organism>
<evidence type="ECO:0000313" key="10">
    <source>
        <dbReference type="Proteomes" id="UP000035681"/>
    </source>
</evidence>
<dbReference type="Proteomes" id="UP000035681">
    <property type="component" value="Unplaced"/>
</dbReference>
<dbReference type="SUPFAM" id="SSF54427">
    <property type="entry name" value="NTF2-like"/>
    <property type="match status" value="1"/>
</dbReference>
<dbReference type="InterPro" id="IPR009060">
    <property type="entry name" value="UBA-like_sf"/>
</dbReference>
<name>A0A0K0DXT9_STRER</name>
<keyword evidence="10" id="KW-1185">Reference proteome</keyword>
<dbReference type="WBParaSite" id="TCONS_00006406.p1">
    <property type="protein sequence ID" value="TCONS_00006406.p1"/>
    <property type="gene ID" value="XLOC_004557"/>
</dbReference>
<dbReference type="GO" id="GO:0003723">
    <property type="term" value="F:RNA binding"/>
    <property type="evidence" value="ECO:0007669"/>
    <property type="project" value="TreeGrafter"/>
</dbReference>
<evidence type="ECO:0000256" key="6">
    <source>
        <dbReference type="ARBA" id="ARBA00022816"/>
    </source>
</evidence>
<feature type="domain" description="TAP-C" evidence="9">
    <location>
        <begin position="559"/>
        <end position="612"/>
    </location>
</feature>
<dbReference type="InterPro" id="IPR018222">
    <property type="entry name" value="Nuclear_transport_factor_2_euk"/>
</dbReference>
<dbReference type="PANTHER" id="PTHR10662:SF22">
    <property type="entry name" value="NUCLEAR RNA EXPORT FACTOR 1"/>
    <property type="match status" value="1"/>
</dbReference>
<dbReference type="Gene3D" id="3.10.450.50">
    <property type="match status" value="1"/>
</dbReference>
<dbReference type="CDD" id="cd14342">
    <property type="entry name" value="UBA_TAP-C"/>
    <property type="match status" value="1"/>
</dbReference>
<protein>
    <submittedName>
        <fullName evidence="11">Nuclear RNA export factor 2</fullName>
    </submittedName>
</protein>
<dbReference type="SUPFAM" id="SSF46934">
    <property type="entry name" value="UBA-like"/>
    <property type="match status" value="1"/>
</dbReference>
<dbReference type="InterPro" id="IPR032710">
    <property type="entry name" value="NTF2-like_dom_sf"/>
</dbReference>
<keyword evidence="3" id="KW-0813">Transport</keyword>
<dbReference type="AlphaFoldDB" id="A0A0K0DXT9"/>
<comment type="subcellular location">
    <subcellularLocation>
        <location evidence="1">Nucleus</location>
    </subcellularLocation>
</comment>
<keyword evidence="6" id="KW-0509">mRNA transport</keyword>
<evidence type="ECO:0000256" key="2">
    <source>
        <dbReference type="ARBA" id="ARBA00009285"/>
    </source>
</evidence>
<evidence type="ECO:0000313" key="11">
    <source>
        <dbReference type="WBParaSite" id="SSTP_0000205400.1"/>
    </source>
</evidence>
<evidence type="ECO:0000259" key="8">
    <source>
        <dbReference type="PROSITE" id="PS50177"/>
    </source>
</evidence>
<evidence type="ECO:0000256" key="4">
    <source>
        <dbReference type="ARBA" id="ARBA00022614"/>
    </source>
</evidence>
<dbReference type="InterPro" id="IPR002075">
    <property type="entry name" value="NTF2_dom"/>
</dbReference>
<evidence type="ECO:0000256" key="7">
    <source>
        <dbReference type="ARBA" id="ARBA00023242"/>
    </source>
</evidence>
<dbReference type="InterPro" id="IPR030217">
    <property type="entry name" value="NXF_fam"/>
</dbReference>
<dbReference type="Gene3D" id="3.80.10.10">
    <property type="entry name" value="Ribonuclease Inhibitor"/>
    <property type="match status" value="1"/>
</dbReference>
<comment type="similarity">
    <text evidence="2">Belongs to the NXF family.</text>
</comment>
<feature type="domain" description="NTF2" evidence="8">
    <location>
        <begin position="333"/>
        <end position="505"/>
    </location>
</feature>
<proteinExistence type="inferred from homology"/>
<sequence>MLPSKDLNKYQKSLENATNIYFKDFYISKSGSNKNVNMNNTYKYKGFLKNTGYYHIKITNAKDLSILSILRDYCDFIPLSTGILPSNTITFWVAKKDEADSLTLLSRRIIQNDSLVQINSEPGKYRIWGNLTDDNIKTINDVCSLRYSPEDNSLDLTSFLHEDVFNNDECSGITLEKVDVVLTVAKFILSECPNVEKISFSSNHLRSLECLEPILHVAKKTHTIDISFNFINNITCFNILKRFKFKEIYAKEFQSDKFFYLDEKYASSHISTILQTTTNENDGCKNNNVVHNPKLNFNDFSDFSTHFQYEEHFLATGPVSMSFFNNIPNLEKVIKTFTQSYIFTFDDCNFEQRRNLKRFYCSKATFSLCISPIQDGRRYQYYYGKEQIKSPKNSEFLSKTHNMEKPEYYQNKLHEVFFNGSERIINALLTLPLSQHDVSTFVYDVTYSDVNIVIFTVKGLVNFGESRYSNPLNWISEDVKIITRSFVCSIQKNSVIKIISEIMNIYPSINAGLMWYRKSLTLFELSNSNVRLYGKVELEKRKKEKHYVDKLDEISIDEKHRNYLLERLCYETKMTPQYSLRCLMDCNYDYHKSLEIFEAIKDSIPKEAFDSRF</sequence>
<reference evidence="11" key="1">
    <citation type="submission" date="2015-08" db="UniProtKB">
        <authorList>
            <consortium name="WormBaseParasite"/>
        </authorList>
    </citation>
    <scope>IDENTIFICATION</scope>
</reference>
<dbReference type="PROSITE" id="PS50177">
    <property type="entry name" value="NTF2_DOMAIN"/>
    <property type="match status" value="1"/>
</dbReference>